<dbReference type="EMBL" id="HBHQ01006160">
    <property type="protein sequence ID" value="CAD9812312.1"/>
    <property type="molecule type" value="Transcribed_RNA"/>
</dbReference>
<name>A0A7S2XKE7_9STRA</name>
<accession>A0A7S2XKE7</accession>
<dbReference type="Gene3D" id="3.40.50.1820">
    <property type="entry name" value="alpha/beta hydrolase"/>
    <property type="match status" value="1"/>
</dbReference>
<evidence type="ECO:0000259" key="1">
    <source>
        <dbReference type="Pfam" id="PF01764"/>
    </source>
</evidence>
<evidence type="ECO:0000313" key="2">
    <source>
        <dbReference type="EMBL" id="CAD9812312.1"/>
    </source>
</evidence>
<dbReference type="SUPFAM" id="SSF53474">
    <property type="entry name" value="alpha/beta-Hydrolases"/>
    <property type="match status" value="2"/>
</dbReference>
<dbReference type="Pfam" id="PF01764">
    <property type="entry name" value="Lipase_3"/>
    <property type="match status" value="1"/>
</dbReference>
<dbReference type="PANTHER" id="PTHR46023:SF6">
    <property type="entry name" value="LIPASE CLASS 3 FAMILY PROTEIN"/>
    <property type="match status" value="1"/>
</dbReference>
<dbReference type="InterPro" id="IPR029058">
    <property type="entry name" value="AB_hydrolase_fold"/>
</dbReference>
<protein>
    <recommendedName>
        <fullName evidence="1">Fungal lipase-type domain-containing protein</fullName>
    </recommendedName>
</protein>
<dbReference type="AlphaFoldDB" id="A0A7S2XKE7"/>
<organism evidence="2">
    <name type="scientific">Attheya septentrionalis</name>
    <dbReference type="NCBI Taxonomy" id="420275"/>
    <lineage>
        <taxon>Eukaryota</taxon>
        <taxon>Sar</taxon>
        <taxon>Stramenopiles</taxon>
        <taxon>Ochrophyta</taxon>
        <taxon>Bacillariophyta</taxon>
        <taxon>Coscinodiscophyceae</taxon>
        <taxon>Chaetocerotophycidae</taxon>
        <taxon>Chaetocerotales</taxon>
        <taxon>Attheyaceae</taxon>
        <taxon>Attheya</taxon>
    </lineage>
</organism>
<feature type="domain" description="Fungal lipase-type" evidence="1">
    <location>
        <begin position="7"/>
        <end position="95"/>
    </location>
</feature>
<sequence>MAAGRYLVEKHNQTLVHLLEESGTKKIHLTLVGHSLGAGAAAIAAMEWYDQPGIQVKAIGFGCPALMSLDLSHSTQDYITTVVADADVVPRSSGITIANMILDIASYDWTHKGLLDLENLLVFVNSTIPFDIPVQHLLKKANETMDNDDRPYFRKVTKERMTPILFPPGSCIHLFRDGFSYTGTYTPCEFFNEVEVTRTLIDDHLIPPGYHRAFLHWMRDRLDDLNFDFSHDIMALPV</sequence>
<proteinExistence type="predicted"/>
<gene>
    <name evidence="2" type="ORF">ASEP1449_LOCUS4137</name>
</gene>
<dbReference type="PANTHER" id="PTHR46023">
    <property type="entry name" value="LIPASE CLASS 3 PROTEIN-LIKE"/>
    <property type="match status" value="1"/>
</dbReference>
<reference evidence="2" key="1">
    <citation type="submission" date="2021-01" db="EMBL/GenBank/DDBJ databases">
        <authorList>
            <person name="Corre E."/>
            <person name="Pelletier E."/>
            <person name="Niang G."/>
            <person name="Scheremetjew M."/>
            <person name="Finn R."/>
            <person name="Kale V."/>
            <person name="Holt S."/>
            <person name="Cochrane G."/>
            <person name="Meng A."/>
            <person name="Brown T."/>
            <person name="Cohen L."/>
        </authorList>
    </citation>
    <scope>NUCLEOTIDE SEQUENCE</scope>
    <source>
        <strain evidence="2">CCMP2084</strain>
    </source>
</reference>
<dbReference type="InterPro" id="IPR002921">
    <property type="entry name" value="Fungal_lipase-type"/>
</dbReference>
<dbReference type="GO" id="GO:0006629">
    <property type="term" value="P:lipid metabolic process"/>
    <property type="evidence" value="ECO:0007669"/>
    <property type="project" value="InterPro"/>
</dbReference>